<proteinExistence type="predicted"/>
<keyword evidence="1" id="KW-0732">Signal</keyword>
<evidence type="ECO:0000256" key="1">
    <source>
        <dbReference type="SAM" id="SignalP"/>
    </source>
</evidence>
<dbReference type="EMBL" id="JACSQS010000004">
    <property type="protein sequence ID" value="MBD7953703.1"/>
    <property type="molecule type" value="Genomic_DNA"/>
</dbReference>
<comment type="caution">
    <text evidence="2">The sequence shown here is derived from an EMBL/GenBank/DDBJ whole genome shotgun (WGS) entry which is preliminary data.</text>
</comment>
<organism evidence="2 3">
    <name type="scientific">Stenotrophomonas lacuserhaii</name>
    <dbReference type="NCBI Taxonomy" id="2760084"/>
    <lineage>
        <taxon>Bacteria</taxon>
        <taxon>Pseudomonadati</taxon>
        <taxon>Pseudomonadota</taxon>
        <taxon>Gammaproteobacteria</taxon>
        <taxon>Lysobacterales</taxon>
        <taxon>Lysobacteraceae</taxon>
        <taxon>Stenotrophomonas</taxon>
    </lineage>
</organism>
<keyword evidence="3" id="KW-1185">Reference proteome</keyword>
<protein>
    <recommendedName>
        <fullName evidence="4">Transporter</fullName>
    </recommendedName>
</protein>
<name>A0A8X8FUH7_9GAMM</name>
<gene>
    <name evidence="2" type="ORF">H9654_05715</name>
</gene>
<dbReference type="Proteomes" id="UP000636938">
    <property type="component" value="Unassembled WGS sequence"/>
</dbReference>
<evidence type="ECO:0000313" key="3">
    <source>
        <dbReference type="Proteomes" id="UP000636938"/>
    </source>
</evidence>
<evidence type="ECO:0000313" key="2">
    <source>
        <dbReference type="EMBL" id="MBD7953703.1"/>
    </source>
</evidence>
<dbReference type="RefSeq" id="WP_191769718.1">
    <property type="nucleotide sequence ID" value="NZ_JACSQS010000004.1"/>
</dbReference>
<dbReference type="AlphaFoldDB" id="A0A8X8FUH7"/>
<feature type="chain" id="PRO_5036444243" description="Transporter" evidence="1">
    <location>
        <begin position="27"/>
        <end position="319"/>
    </location>
</feature>
<feature type="signal peptide" evidence="1">
    <location>
        <begin position="1"/>
        <end position="26"/>
    </location>
</feature>
<reference evidence="2 3" key="1">
    <citation type="submission" date="2020-08" db="EMBL/GenBank/DDBJ databases">
        <title>A Genomic Blueprint of the Chicken Gut Microbiome.</title>
        <authorList>
            <person name="Gilroy R."/>
            <person name="Ravi A."/>
            <person name="Getino M."/>
            <person name="Pursley I."/>
            <person name="Horton D.L."/>
            <person name="Alikhan N.-F."/>
            <person name="Baker D."/>
            <person name="Gharbi K."/>
            <person name="Hall N."/>
            <person name="Watson M."/>
            <person name="Adriaenssens E.M."/>
            <person name="Foster-Nyarko E."/>
            <person name="Jarju S."/>
            <person name="Secka A."/>
            <person name="Antonio M."/>
            <person name="Oren A."/>
            <person name="Chaudhuri R."/>
            <person name="La Ragione R.M."/>
            <person name="Hildebrand F."/>
            <person name="Pallen M.J."/>
        </authorList>
    </citation>
    <scope>NUCLEOTIDE SEQUENCE [LARGE SCALE GENOMIC DNA]</scope>
    <source>
        <strain evidence="2 3">Sa5BUN4</strain>
    </source>
</reference>
<sequence>MSDRVNRRSAGTVVVMLLASTLPSHAAAEGPRFAGPLLSPAPPLPVGMLNIEPYLINSQLRGLYDEKGNRRDAGGPDGWYLAVPVQYGLHERVTIAASLNASYNRDDANERAFDIGDTTLSALFGLYKGQGVHRPTLTLAVRQSIATGHHDRLEDRPISVASGTGVGATSLGLHGQAYFLDGHLRMRVSTLWRTPGANAGVRGQSAFGTPVGFDGRVRLGAAVTSLLAAEYSLSPTWVLAGELLHERESAGSVHGRVAKATGSEEMYRRDPASWRFSIVPAIQYHWNDHVALVAGAQVSLAGRNSSEVFVPQVAVNMGW</sequence>
<evidence type="ECO:0008006" key="4">
    <source>
        <dbReference type="Google" id="ProtNLM"/>
    </source>
</evidence>
<accession>A0A8X8FUH7</accession>